<dbReference type="InterPro" id="IPR032106">
    <property type="entry name" value="2-oxogl_dehyd_N"/>
</dbReference>
<keyword evidence="6" id="KW-0560">Oxidoreductase</keyword>
<dbReference type="Gene3D" id="3.40.50.970">
    <property type="match status" value="1"/>
</dbReference>
<dbReference type="PANTHER" id="PTHR23152:SF4">
    <property type="entry name" value="2-OXOADIPATE DEHYDROGENASE COMPLEX COMPONENT E1"/>
    <property type="match status" value="1"/>
</dbReference>
<dbReference type="GO" id="GO:0005829">
    <property type="term" value="C:cytosol"/>
    <property type="evidence" value="ECO:0007669"/>
    <property type="project" value="TreeGrafter"/>
</dbReference>
<dbReference type="EMBL" id="AP018738">
    <property type="protein sequence ID" value="BBE50280.1"/>
    <property type="molecule type" value="Genomic_DNA"/>
</dbReference>
<dbReference type="PIRSF" id="PIRSF000157">
    <property type="entry name" value="Oxoglu_dh_E1"/>
    <property type="match status" value="1"/>
</dbReference>
<dbReference type="Gene3D" id="3.40.50.11610">
    <property type="entry name" value="Multifunctional 2-oxoglutarate metabolism enzyme, C-terminal domain"/>
    <property type="match status" value="1"/>
</dbReference>
<evidence type="ECO:0000313" key="11">
    <source>
        <dbReference type="Proteomes" id="UP000033070"/>
    </source>
</evidence>
<evidence type="ECO:0000256" key="6">
    <source>
        <dbReference type="ARBA" id="ARBA00023002"/>
    </source>
</evidence>
<gene>
    <name evidence="10" type="ORF">OYT1_ch0713</name>
</gene>
<dbReference type="RefSeq" id="WP_062625319.1">
    <property type="nucleotide sequence ID" value="NZ_AP018738.1"/>
</dbReference>
<comment type="function">
    <text evidence="2">E1 component of the 2-oxoglutarate dehydrogenase (OGDH) complex which catalyzes the decarboxylation of 2-oxoglutarate, the first step in the conversion of 2-oxoglutarate to succinyl-CoA and CO(2).</text>
</comment>
<dbReference type="KEGG" id="fam:OYT1_ch0713"/>
<dbReference type="STRING" id="1188319.OYT1_00038"/>
<evidence type="ECO:0000256" key="3">
    <source>
        <dbReference type="ARBA" id="ARBA00006936"/>
    </source>
</evidence>
<organism evidence="10 11">
    <name type="scientific">Ferriphaselus amnicola</name>
    <dbReference type="NCBI Taxonomy" id="1188319"/>
    <lineage>
        <taxon>Bacteria</taxon>
        <taxon>Pseudomonadati</taxon>
        <taxon>Pseudomonadota</taxon>
        <taxon>Betaproteobacteria</taxon>
        <taxon>Nitrosomonadales</taxon>
        <taxon>Gallionellaceae</taxon>
        <taxon>Ferriphaselus</taxon>
    </lineage>
</organism>
<dbReference type="InterPro" id="IPR029061">
    <property type="entry name" value="THDP-binding"/>
</dbReference>
<dbReference type="OrthoDB" id="9759785at2"/>
<accession>A0A2Z6G9V4</accession>
<evidence type="ECO:0000256" key="7">
    <source>
        <dbReference type="ARBA" id="ARBA00023052"/>
    </source>
</evidence>
<dbReference type="Pfam" id="PF16870">
    <property type="entry name" value="OxoGdeHyase_C"/>
    <property type="match status" value="1"/>
</dbReference>
<name>A0A2Z6G9V4_9PROT</name>
<dbReference type="Pfam" id="PF16078">
    <property type="entry name" value="2-oxogl_dehyd_N"/>
    <property type="match status" value="1"/>
</dbReference>
<dbReference type="InterPro" id="IPR042179">
    <property type="entry name" value="KGD_C_sf"/>
</dbReference>
<evidence type="ECO:0000256" key="2">
    <source>
        <dbReference type="ARBA" id="ARBA00003906"/>
    </source>
</evidence>
<comment type="cofactor">
    <cofactor evidence="1">
        <name>thiamine diphosphate</name>
        <dbReference type="ChEBI" id="CHEBI:58937"/>
    </cofactor>
</comment>
<dbReference type="Pfam" id="PF00676">
    <property type="entry name" value="E1_dh"/>
    <property type="match status" value="1"/>
</dbReference>
<dbReference type="CDD" id="cd02016">
    <property type="entry name" value="TPP_E1_OGDC_like"/>
    <property type="match status" value="1"/>
</dbReference>
<dbReference type="Gene3D" id="1.10.287.1150">
    <property type="entry name" value="TPP helical domain"/>
    <property type="match status" value="1"/>
</dbReference>
<dbReference type="Proteomes" id="UP000033070">
    <property type="component" value="Chromosome"/>
</dbReference>
<evidence type="ECO:0000256" key="1">
    <source>
        <dbReference type="ARBA" id="ARBA00001964"/>
    </source>
</evidence>
<evidence type="ECO:0000256" key="4">
    <source>
        <dbReference type="ARBA" id="ARBA00012280"/>
    </source>
</evidence>
<reference evidence="10 11" key="1">
    <citation type="submission" date="2018-06" db="EMBL/GenBank/DDBJ databases">
        <title>OYT1 Genome Sequencing.</title>
        <authorList>
            <person name="Kato S."/>
            <person name="Itoh T."/>
            <person name="Ohkuma M."/>
        </authorList>
    </citation>
    <scope>NUCLEOTIDE SEQUENCE [LARGE SCALE GENOMIC DNA]</scope>
    <source>
        <strain evidence="10 11">OYT1</strain>
    </source>
</reference>
<dbReference type="GO" id="GO:0004591">
    <property type="term" value="F:oxoglutarate dehydrogenase (succinyl-transferring) activity"/>
    <property type="evidence" value="ECO:0007669"/>
    <property type="project" value="UniProtKB-EC"/>
</dbReference>
<sequence>MGERSYLESMQDSSRLFGANAGFIEGLYEDYLLDPSRVPEAWRGYFDGLQLTPGATHELAHSPVQRSFAALPLAGNKPAVSLEADHARKQVFVLQLINAHRFLGIRRANLDPLARHVKPEVPELDPAFYGLSEADLDLTFETGSLVSAQRMTLREIVGLLRQTYCSSIGAEYMYISDMTQKRWIQQRIESVRGQRASTQEQRRELLWQLTAAETLERYLHTKYVGQKRFSLEGGETVIPLLNHLLQHAGAAGVKESVIGMAHRGRLNVLVNIIGKQPSMLFAEFEGIHNDHLTSGDVKYHQGFSSDIATPGGPMHVTLAFNPSHLEIVDPVVEGSVRARQHRRADHAGDQVLPILLHGDSAFAGQGVVMETLSLSQTRGYRTGGTVHVVINNQIGFTTSDARDTRSSTYCTDIAKMVEAPIFHVNGDDPEAVLLVTELALEFRMAFHKDVVIDMVCFRKLGHNEQDEPLVTQPFMYRYINQHPGTRARYAQTLVEQGVIAATDPDTMIADYRKLLESGGKLVKAADSDFRVEHAVSWRKFRLDARWDEPVITAVPAEKLRHYAERLVNIPPRFKLHSRVEKILADRSAMGRGELSLDWGMAENLAYASLLDDGYPVRLSGQDCGRGTFFHRHAILHDQNRTEWKLGAHIPLQHIAPKQADFAVIDSILSEEAVLGFEYGYATADPDSLVLWEAQFGDFANGAQVVIDQFIASGEAKWGRLCGLTLLLPHGYEGQGAEHSSGRIERYLQLCAEYNIQVVVPSSPAQMFHLLRRQMLRPYRKPLIVFTPKSLLRNKDAASPLSELAEGRFQPVIGERETLDATKVKRIIACSGKVYYELLNARRVKEIADMAIIRIEQLYPFPHEDFSAQIAAYPNATELMWCQEEPGNQGAWHRIQHYLARHLRSGMQLGYALRASAAAPAAGYLALHNEQQKAVIEAAFRDDITKRNNPGANRHAS</sequence>
<dbReference type="GO" id="GO:0045252">
    <property type="term" value="C:oxoglutarate dehydrogenase complex"/>
    <property type="evidence" value="ECO:0007669"/>
    <property type="project" value="TreeGrafter"/>
</dbReference>
<dbReference type="InterPro" id="IPR001017">
    <property type="entry name" value="DH_E1"/>
</dbReference>
<evidence type="ECO:0000256" key="5">
    <source>
        <dbReference type="ARBA" id="ARBA00013321"/>
    </source>
</evidence>
<feature type="domain" description="Transketolase-like pyrimidine-binding" evidence="9">
    <location>
        <begin position="596"/>
        <end position="793"/>
    </location>
</feature>
<dbReference type="FunFam" id="1.10.287.1150:FF:000004">
    <property type="entry name" value="2-oxoglutarate dehydrogenase E1 component"/>
    <property type="match status" value="1"/>
</dbReference>
<dbReference type="PANTHER" id="PTHR23152">
    <property type="entry name" value="2-OXOGLUTARATE DEHYDROGENASE"/>
    <property type="match status" value="1"/>
</dbReference>
<dbReference type="NCBIfam" id="TIGR00239">
    <property type="entry name" value="2oxo_dh_E1"/>
    <property type="match status" value="1"/>
</dbReference>
<dbReference type="NCBIfam" id="NF008907">
    <property type="entry name" value="PRK12270.1"/>
    <property type="match status" value="1"/>
</dbReference>
<evidence type="ECO:0000256" key="8">
    <source>
        <dbReference type="ARBA" id="ARBA00030680"/>
    </source>
</evidence>
<dbReference type="InterPro" id="IPR031717">
    <property type="entry name" value="ODO-1/KGD_C"/>
</dbReference>
<dbReference type="GO" id="GO:0006099">
    <property type="term" value="P:tricarboxylic acid cycle"/>
    <property type="evidence" value="ECO:0007669"/>
    <property type="project" value="TreeGrafter"/>
</dbReference>
<keyword evidence="11" id="KW-1185">Reference proteome</keyword>
<dbReference type="NCBIfam" id="NF006914">
    <property type="entry name" value="PRK09404.1"/>
    <property type="match status" value="1"/>
</dbReference>
<dbReference type="InterPro" id="IPR011603">
    <property type="entry name" value="2oxoglutarate_DH_E1"/>
</dbReference>
<dbReference type="Pfam" id="PF02779">
    <property type="entry name" value="Transket_pyr"/>
    <property type="match status" value="1"/>
</dbReference>
<dbReference type="SMART" id="SM00861">
    <property type="entry name" value="Transket_pyr"/>
    <property type="match status" value="1"/>
</dbReference>
<dbReference type="EC" id="1.2.4.2" evidence="4"/>
<comment type="similarity">
    <text evidence="3">Belongs to the alpha-ketoglutarate dehydrogenase family.</text>
</comment>
<proteinExistence type="inferred from homology"/>
<dbReference type="InterPro" id="IPR005475">
    <property type="entry name" value="Transketolase-like_Pyr-bd"/>
</dbReference>
<dbReference type="SUPFAM" id="SSF52518">
    <property type="entry name" value="Thiamin diphosphate-binding fold (THDP-binding)"/>
    <property type="match status" value="2"/>
</dbReference>
<keyword evidence="7" id="KW-0786">Thiamine pyrophosphate</keyword>
<dbReference type="GO" id="GO:0030976">
    <property type="term" value="F:thiamine pyrophosphate binding"/>
    <property type="evidence" value="ECO:0007669"/>
    <property type="project" value="InterPro"/>
</dbReference>
<dbReference type="Gene3D" id="3.40.50.12470">
    <property type="match status" value="1"/>
</dbReference>
<evidence type="ECO:0000313" key="10">
    <source>
        <dbReference type="EMBL" id="BBE50280.1"/>
    </source>
</evidence>
<dbReference type="AlphaFoldDB" id="A0A2Z6G9V4"/>
<evidence type="ECO:0000259" key="9">
    <source>
        <dbReference type="SMART" id="SM00861"/>
    </source>
</evidence>
<protein>
    <recommendedName>
        <fullName evidence="5">2-oxoglutarate dehydrogenase E1 component</fullName>
        <ecNumber evidence="4">1.2.4.2</ecNumber>
    </recommendedName>
    <alternativeName>
        <fullName evidence="8">Alpha-ketoglutarate dehydrogenase</fullName>
    </alternativeName>
</protein>